<evidence type="ECO:0000313" key="2">
    <source>
        <dbReference type="Proteomes" id="UP000724584"/>
    </source>
</evidence>
<organism evidence="1 2">
    <name type="scientific">Chaetomium tenue</name>
    <dbReference type="NCBI Taxonomy" id="1854479"/>
    <lineage>
        <taxon>Eukaryota</taxon>
        <taxon>Fungi</taxon>
        <taxon>Dikarya</taxon>
        <taxon>Ascomycota</taxon>
        <taxon>Pezizomycotina</taxon>
        <taxon>Sordariomycetes</taxon>
        <taxon>Sordariomycetidae</taxon>
        <taxon>Sordariales</taxon>
        <taxon>Chaetomiaceae</taxon>
        <taxon>Chaetomium</taxon>
    </lineage>
</organism>
<sequence>MTSSDFRFASLPNPPLPLPRVLGPKLAPFTPTARADIEFVEFLGRENDVDSQVWKVNVNGAGFFALKMFYFRNSDYLVANHPGDLALPLANPQLYADYFDPFNCECRVYGRLKDEKREDLAVKALGYLLLTPQQEAHLAFKVTGELGDLPDANVGELYGNNFWGRYEQHRELPVRAIVKELVSQKWPTANEVQGMWPDLQAIHSLGIFVGDTHGGNYLGGKLVDFSRALTMYHPALIPVHGDTFQEIMLGELQKLRELQNMMLEELQKLQDNYYDLKNTLASEGIDIPQDLDAFCARHSAYYRNFPSAYNWLKWEKDADSAVAFVEQSLFKRA</sequence>
<name>A0ACB7PDW8_9PEZI</name>
<keyword evidence="2" id="KW-1185">Reference proteome</keyword>
<reference evidence="1 2" key="1">
    <citation type="journal article" date="2021" name="Nat. Commun.">
        <title>Genetic determinants of endophytism in the Arabidopsis root mycobiome.</title>
        <authorList>
            <person name="Mesny F."/>
            <person name="Miyauchi S."/>
            <person name="Thiergart T."/>
            <person name="Pickel B."/>
            <person name="Atanasova L."/>
            <person name="Karlsson M."/>
            <person name="Huettel B."/>
            <person name="Barry K.W."/>
            <person name="Haridas S."/>
            <person name="Chen C."/>
            <person name="Bauer D."/>
            <person name="Andreopoulos W."/>
            <person name="Pangilinan J."/>
            <person name="LaButti K."/>
            <person name="Riley R."/>
            <person name="Lipzen A."/>
            <person name="Clum A."/>
            <person name="Drula E."/>
            <person name="Henrissat B."/>
            <person name="Kohler A."/>
            <person name="Grigoriev I.V."/>
            <person name="Martin F.M."/>
            <person name="Hacquard S."/>
        </authorList>
    </citation>
    <scope>NUCLEOTIDE SEQUENCE [LARGE SCALE GENOMIC DNA]</scope>
    <source>
        <strain evidence="1 2">MPI-SDFR-AT-0079</strain>
    </source>
</reference>
<evidence type="ECO:0000313" key="1">
    <source>
        <dbReference type="EMBL" id="KAH6637092.1"/>
    </source>
</evidence>
<protein>
    <submittedName>
        <fullName evidence="1">Kinetochore Sim4 complex subunit FTA2-domain-containing protein</fullName>
    </submittedName>
</protein>
<accession>A0ACB7PDW8</accession>
<dbReference type="Proteomes" id="UP000724584">
    <property type="component" value="Unassembled WGS sequence"/>
</dbReference>
<proteinExistence type="predicted"/>
<comment type="caution">
    <text evidence="1">The sequence shown here is derived from an EMBL/GenBank/DDBJ whole genome shotgun (WGS) entry which is preliminary data.</text>
</comment>
<dbReference type="EMBL" id="JAGIZQ010000003">
    <property type="protein sequence ID" value="KAH6637092.1"/>
    <property type="molecule type" value="Genomic_DNA"/>
</dbReference>
<gene>
    <name evidence="1" type="ORF">F5144DRAFT_206303</name>
</gene>